<dbReference type="PANTHER" id="PTHR12969">
    <property type="entry name" value="NGD5/OSM-6/IFT52"/>
    <property type="match status" value="1"/>
</dbReference>
<dbReference type="InterPro" id="IPR029062">
    <property type="entry name" value="Class_I_gatase-like"/>
</dbReference>
<proteinExistence type="predicted"/>
<dbReference type="SUPFAM" id="SSF52317">
    <property type="entry name" value="Class I glutamine amidotransferase-like"/>
    <property type="match status" value="1"/>
</dbReference>
<dbReference type="PANTHER" id="PTHR12969:SF7">
    <property type="entry name" value="INTRAFLAGELLAR TRANSPORT PROTEIN 52 HOMOLOG"/>
    <property type="match status" value="1"/>
</dbReference>
<feature type="non-terminal residue" evidence="2">
    <location>
        <position position="1"/>
    </location>
</feature>
<dbReference type="InterPro" id="IPR039975">
    <property type="entry name" value="IFT52"/>
</dbReference>
<protein>
    <recommendedName>
        <fullName evidence="1">ABC-type uncharacterized transport system domain-containing protein</fullName>
    </recommendedName>
</protein>
<feature type="domain" description="ABC-type uncharacterised transport system" evidence="1">
    <location>
        <begin position="44"/>
        <end position="273"/>
    </location>
</feature>
<evidence type="ECO:0000259" key="1">
    <source>
        <dbReference type="Pfam" id="PF09822"/>
    </source>
</evidence>
<dbReference type="InterPro" id="IPR019196">
    <property type="entry name" value="ABC_transp_unknown"/>
</dbReference>
<dbReference type="Pfam" id="PF09822">
    <property type="entry name" value="ABC_transp_aux"/>
    <property type="match status" value="1"/>
</dbReference>
<gene>
    <name evidence="2" type="ORF">METZ01_LOCUS334630</name>
</gene>
<evidence type="ECO:0000313" key="2">
    <source>
        <dbReference type="EMBL" id="SVC81776.1"/>
    </source>
</evidence>
<sequence>FENITGQENAKEGGFVMERTAFLGERLFTSALLSVSSPENLMVYCLNGHGEHSITNLSSTGFGEFGQLLGEMNLRVRDLALQQQSSVPSDCKLLIIPGPKTRLTLKEQRSLNQYLEQGGRLLALLNHRSDGGLSDLLRFWGISIGDNTVLDADNTLGDGAITLRHYVYHPVVQTLQREGLPVRLLLPRTVTPLPETDPLHAKQKMISLIQTGPKGKAYRNFLQKNRESTPTLELQGVLPVAAAVERDTLLDVKTDHLARIVVIGDSLFLSNQMIDKEGNRELAWHAVNWLLDRSNLLQGIGPQPIQTYRFEFKKDAFRNLAVILVGVMPACTLT</sequence>
<dbReference type="AlphaFoldDB" id="A0A382Q8M8"/>
<accession>A0A382Q8M8</accession>
<feature type="non-terminal residue" evidence="2">
    <location>
        <position position="334"/>
    </location>
</feature>
<organism evidence="2">
    <name type="scientific">marine metagenome</name>
    <dbReference type="NCBI Taxonomy" id="408172"/>
    <lineage>
        <taxon>unclassified sequences</taxon>
        <taxon>metagenomes</taxon>
        <taxon>ecological metagenomes</taxon>
    </lineage>
</organism>
<reference evidence="2" key="1">
    <citation type="submission" date="2018-05" db="EMBL/GenBank/DDBJ databases">
        <authorList>
            <person name="Lanie J.A."/>
            <person name="Ng W.-L."/>
            <person name="Kazmierczak K.M."/>
            <person name="Andrzejewski T.M."/>
            <person name="Davidsen T.M."/>
            <person name="Wayne K.J."/>
            <person name="Tettelin H."/>
            <person name="Glass J.I."/>
            <person name="Rusch D."/>
            <person name="Podicherti R."/>
            <person name="Tsui H.-C.T."/>
            <person name="Winkler M.E."/>
        </authorList>
    </citation>
    <scope>NUCLEOTIDE SEQUENCE</scope>
</reference>
<dbReference type="EMBL" id="UINC01112669">
    <property type="protein sequence ID" value="SVC81776.1"/>
    <property type="molecule type" value="Genomic_DNA"/>
</dbReference>
<name>A0A382Q8M8_9ZZZZ</name>